<proteinExistence type="predicted"/>
<name>A0AAQ4DNF5_AMBAM</name>
<gene>
    <name evidence="3" type="ORF">V5799_033398</name>
</gene>
<dbReference type="AlphaFoldDB" id="A0AAQ4DNF5"/>
<comment type="caution">
    <text evidence="3">The sequence shown here is derived from an EMBL/GenBank/DDBJ whole genome shotgun (WGS) entry which is preliminary data.</text>
</comment>
<feature type="compositionally biased region" description="Low complexity" evidence="1">
    <location>
        <begin position="241"/>
        <end position="253"/>
    </location>
</feature>
<keyword evidence="2" id="KW-0812">Transmembrane</keyword>
<feature type="compositionally biased region" description="Pro residues" evidence="1">
    <location>
        <begin position="224"/>
        <end position="240"/>
    </location>
</feature>
<feature type="transmembrane region" description="Helical" evidence="2">
    <location>
        <begin position="63"/>
        <end position="83"/>
    </location>
</feature>
<keyword evidence="2" id="KW-1133">Transmembrane helix</keyword>
<dbReference type="Proteomes" id="UP001321473">
    <property type="component" value="Unassembled WGS sequence"/>
</dbReference>
<organism evidence="3 4">
    <name type="scientific">Amblyomma americanum</name>
    <name type="common">Lone star tick</name>
    <dbReference type="NCBI Taxonomy" id="6943"/>
    <lineage>
        <taxon>Eukaryota</taxon>
        <taxon>Metazoa</taxon>
        <taxon>Ecdysozoa</taxon>
        <taxon>Arthropoda</taxon>
        <taxon>Chelicerata</taxon>
        <taxon>Arachnida</taxon>
        <taxon>Acari</taxon>
        <taxon>Parasitiformes</taxon>
        <taxon>Ixodida</taxon>
        <taxon>Ixodoidea</taxon>
        <taxon>Ixodidae</taxon>
        <taxon>Amblyomminae</taxon>
        <taxon>Amblyomma</taxon>
    </lineage>
</organism>
<protein>
    <submittedName>
        <fullName evidence="3">Uncharacterized protein</fullName>
    </submittedName>
</protein>
<keyword evidence="4" id="KW-1185">Reference proteome</keyword>
<keyword evidence="2" id="KW-0472">Membrane</keyword>
<reference evidence="3 4" key="1">
    <citation type="journal article" date="2023" name="Arcadia Sci">
        <title>De novo assembly of a long-read Amblyomma americanum tick genome.</title>
        <authorList>
            <person name="Chou S."/>
            <person name="Poskanzer K.E."/>
            <person name="Rollins M."/>
            <person name="Thuy-Boun P.S."/>
        </authorList>
    </citation>
    <scope>NUCLEOTIDE SEQUENCE [LARGE SCALE GENOMIC DNA]</scope>
    <source>
        <strain evidence="3">F_SG_1</strain>
        <tissue evidence="3">Salivary glands</tissue>
    </source>
</reference>
<dbReference type="EMBL" id="JARKHS020028789">
    <property type="protein sequence ID" value="KAK8763995.1"/>
    <property type="molecule type" value="Genomic_DNA"/>
</dbReference>
<feature type="compositionally biased region" description="Pro residues" evidence="1">
    <location>
        <begin position="254"/>
        <end position="273"/>
    </location>
</feature>
<evidence type="ECO:0000256" key="1">
    <source>
        <dbReference type="SAM" id="MobiDB-lite"/>
    </source>
</evidence>
<evidence type="ECO:0000313" key="3">
    <source>
        <dbReference type="EMBL" id="KAK8763995.1"/>
    </source>
</evidence>
<evidence type="ECO:0000313" key="4">
    <source>
        <dbReference type="Proteomes" id="UP001321473"/>
    </source>
</evidence>
<sequence>MEMRTAFCFLPAQCINMFNLVYLFMRYHELLPVEAQRLRDNIENVMPDVKNLDKYMTRRDGNIFVGAFAAISIAFDFVLYVGVDSVYGKSIQRLGTEPTYQSQLTAVTTAPTEADSRDNHTESVRIPREQVVDYQSTIVDHDAHRLTEEQTSVLLLYVIFRLIFKVVALAGIKDYASRVAVEREKRELALQLGYEADTVSLEEPFVPGPPKSKRGSTSGVWKPTPTPPAAGPAGGPPGAPAGPARSPGIVLPPGLEPPPPPGFRFLFPPPAVLPYPKTDTMPQRRD</sequence>
<accession>A0AAQ4DNF5</accession>
<feature type="region of interest" description="Disordered" evidence="1">
    <location>
        <begin position="201"/>
        <end position="286"/>
    </location>
</feature>
<evidence type="ECO:0000256" key="2">
    <source>
        <dbReference type="SAM" id="Phobius"/>
    </source>
</evidence>